<feature type="compositionally biased region" description="Low complexity" evidence="1">
    <location>
        <begin position="305"/>
        <end position="324"/>
    </location>
</feature>
<feature type="compositionally biased region" description="Polar residues" evidence="1">
    <location>
        <begin position="34"/>
        <end position="55"/>
    </location>
</feature>
<dbReference type="EMBL" id="MU005570">
    <property type="protein sequence ID" value="KAF2691260.1"/>
    <property type="molecule type" value="Genomic_DNA"/>
</dbReference>
<name>A0A6G1JM06_9PLEO</name>
<feature type="compositionally biased region" description="Basic residues" evidence="1">
    <location>
        <begin position="56"/>
        <end position="66"/>
    </location>
</feature>
<evidence type="ECO:0000259" key="2">
    <source>
        <dbReference type="PROSITE" id="PS00028"/>
    </source>
</evidence>
<feature type="region of interest" description="Disordered" evidence="1">
    <location>
        <begin position="287"/>
        <end position="366"/>
    </location>
</feature>
<evidence type="ECO:0000313" key="3">
    <source>
        <dbReference type="EMBL" id="KAF2691260.1"/>
    </source>
</evidence>
<organism evidence="3 4">
    <name type="scientific">Lentithecium fluviatile CBS 122367</name>
    <dbReference type="NCBI Taxonomy" id="1168545"/>
    <lineage>
        <taxon>Eukaryota</taxon>
        <taxon>Fungi</taxon>
        <taxon>Dikarya</taxon>
        <taxon>Ascomycota</taxon>
        <taxon>Pezizomycotina</taxon>
        <taxon>Dothideomycetes</taxon>
        <taxon>Pleosporomycetidae</taxon>
        <taxon>Pleosporales</taxon>
        <taxon>Massarineae</taxon>
        <taxon>Lentitheciaceae</taxon>
        <taxon>Lentithecium</taxon>
    </lineage>
</organism>
<keyword evidence="4" id="KW-1185">Reference proteome</keyword>
<feature type="region of interest" description="Disordered" evidence="1">
    <location>
        <begin position="15"/>
        <end position="66"/>
    </location>
</feature>
<feature type="domain" description="C2H2-type" evidence="2">
    <location>
        <begin position="516"/>
        <end position="537"/>
    </location>
</feature>
<feature type="compositionally biased region" description="Low complexity" evidence="1">
    <location>
        <begin position="241"/>
        <end position="261"/>
    </location>
</feature>
<dbReference type="PROSITE" id="PS00028">
    <property type="entry name" value="ZINC_FINGER_C2H2_1"/>
    <property type="match status" value="1"/>
</dbReference>
<feature type="compositionally biased region" description="Polar residues" evidence="1">
    <location>
        <begin position="348"/>
        <end position="357"/>
    </location>
</feature>
<sequence length="581" mass="64305">MKLSLKLTFELKRCSDESATQLDGTPRPGARRNTLPSYDTTTSPGGSEFGTNSSQLRKHASHGHRISRTVDKLSHNRSLRKIGNMLKFSEIQHPHHPELQGSPPPPWIVPMRAELPGQDVSEMSSQERPSELPVSHGNVASVSSTYVAYQEQPNFGYPQFQGMPTSVLNVESSPQSYDHHLGRSYVNTFTNQRHWPPQVLPVAHMSIETPSTSTWPHGTLSSSNFSQSDGHNGSSYHPSEATGAAASHSPSTATAASASPVAFAPSSHNNEVWGNGTEFDRHATISYPFSPPYGDQQHGADVYPSISPVSSHQSSHASGHLGPTRFPPTPPTASPPNRSMVFDPPGLQNHSFDGTPSSPGPQAHGLQRLSAIPSTTYDSTQFDTSSSRRGAVRPSQWERCFSHVQPPHESNAGALRMRDNSIASLDSLDDPLPLYDETHTPVHAVDHNATSLFEDALPRTASTQSPQNPALGSATKKVLPLLPCHLCEIKFTGEYQRGNLKRHMKRFHGVITFYKCRTCTKRYLRDDARKKHEWKKHNTKDCRPEYRCAEKKEKAKKRTVQKRKVPEGRIYMPNCQEEYEG</sequence>
<protein>
    <recommendedName>
        <fullName evidence="2">C2H2-type domain-containing protein</fullName>
    </recommendedName>
</protein>
<feature type="region of interest" description="Disordered" evidence="1">
    <location>
        <begin position="211"/>
        <end position="261"/>
    </location>
</feature>
<dbReference type="Gene3D" id="3.30.160.60">
    <property type="entry name" value="Classic Zinc Finger"/>
    <property type="match status" value="1"/>
</dbReference>
<feature type="compositionally biased region" description="Pro residues" evidence="1">
    <location>
        <begin position="325"/>
        <end position="334"/>
    </location>
</feature>
<proteinExistence type="predicted"/>
<dbReference type="InterPro" id="IPR013087">
    <property type="entry name" value="Znf_C2H2_type"/>
</dbReference>
<evidence type="ECO:0000256" key="1">
    <source>
        <dbReference type="SAM" id="MobiDB-lite"/>
    </source>
</evidence>
<dbReference type="Proteomes" id="UP000799291">
    <property type="component" value="Unassembled WGS sequence"/>
</dbReference>
<feature type="compositionally biased region" description="Polar residues" evidence="1">
    <location>
        <begin position="211"/>
        <end position="237"/>
    </location>
</feature>
<dbReference type="OrthoDB" id="3940153at2759"/>
<dbReference type="AlphaFoldDB" id="A0A6G1JM06"/>
<evidence type="ECO:0000313" key="4">
    <source>
        <dbReference type="Proteomes" id="UP000799291"/>
    </source>
</evidence>
<reference evidence="3" key="1">
    <citation type="journal article" date="2020" name="Stud. Mycol.">
        <title>101 Dothideomycetes genomes: a test case for predicting lifestyles and emergence of pathogens.</title>
        <authorList>
            <person name="Haridas S."/>
            <person name="Albert R."/>
            <person name="Binder M."/>
            <person name="Bloem J."/>
            <person name="Labutti K."/>
            <person name="Salamov A."/>
            <person name="Andreopoulos B."/>
            <person name="Baker S."/>
            <person name="Barry K."/>
            <person name="Bills G."/>
            <person name="Bluhm B."/>
            <person name="Cannon C."/>
            <person name="Castanera R."/>
            <person name="Culley D."/>
            <person name="Daum C."/>
            <person name="Ezra D."/>
            <person name="Gonzalez J."/>
            <person name="Henrissat B."/>
            <person name="Kuo A."/>
            <person name="Liang C."/>
            <person name="Lipzen A."/>
            <person name="Lutzoni F."/>
            <person name="Magnuson J."/>
            <person name="Mondo S."/>
            <person name="Nolan M."/>
            <person name="Ohm R."/>
            <person name="Pangilinan J."/>
            <person name="Park H.-J."/>
            <person name="Ramirez L."/>
            <person name="Alfaro M."/>
            <person name="Sun H."/>
            <person name="Tritt A."/>
            <person name="Yoshinaga Y."/>
            <person name="Zwiers L.-H."/>
            <person name="Turgeon B."/>
            <person name="Goodwin S."/>
            <person name="Spatafora J."/>
            <person name="Crous P."/>
            <person name="Grigoriev I."/>
        </authorList>
    </citation>
    <scope>NUCLEOTIDE SEQUENCE</scope>
    <source>
        <strain evidence="3">CBS 122367</strain>
    </source>
</reference>
<accession>A0A6G1JM06</accession>
<gene>
    <name evidence="3" type="ORF">K458DRAFT_382828</name>
</gene>